<reference evidence="1" key="2">
    <citation type="submission" date="2013-04" db="UniProtKB">
        <authorList>
            <consortium name="EnsemblPlants"/>
        </authorList>
    </citation>
    <scope>IDENTIFICATION</scope>
</reference>
<dbReference type="Gramene" id="OB11G14260.1">
    <property type="protein sequence ID" value="OB11G14260.1"/>
    <property type="gene ID" value="OB11G14260"/>
</dbReference>
<sequence>MALRPFAQKKAVLALVSSSLMAAAVILTTTVTPTATAKGIHLGNCEPTVGLPCDRDSCGSQCGALGGDFNRSYCNADGNCCCPAKNILQCEDFEGCGRRIGGCRDLCQKDWDLSPSGAYCKDGLGSAKEKCCCRPNATAAAAVADDVRHDVHLSQRYLAH</sequence>
<dbReference type="HOGENOM" id="CLU_131776_0_0_1"/>
<dbReference type="AlphaFoldDB" id="J3N6J0"/>
<name>J3N6J0_ORYBR</name>
<dbReference type="EnsemblPlants" id="OB11G14260.1">
    <property type="protein sequence ID" value="OB11G14260.1"/>
    <property type="gene ID" value="OB11G14260"/>
</dbReference>
<keyword evidence="2" id="KW-1185">Reference proteome</keyword>
<reference evidence="1" key="1">
    <citation type="journal article" date="2013" name="Nat. Commun.">
        <title>Whole-genome sequencing of Oryza brachyantha reveals mechanisms underlying Oryza genome evolution.</title>
        <authorList>
            <person name="Chen J."/>
            <person name="Huang Q."/>
            <person name="Gao D."/>
            <person name="Wang J."/>
            <person name="Lang Y."/>
            <person name="Liu T."/>
            <person name="Li B."/>
            <person name="Bai Z."/>
            <person name="Luis Goicoechea J."/>
            <person name="Liang C."/>
            <person name="Chen C."/>
            <person name="Zhang W."/>
            <person name="Sun S."/>
            <person name="Liao Y."/>
            <person name="Zhang X."/>
            <person name="Yang L."/>
            <person name="Song C."/>
            <person name="Wang M."/>
            <person name="Shi J."/>
            <person name="Liu G."/>
            <person name="Liu J."/>
            <person name="Zhou H."/>
            <person name="Zhou W."/>
            <person name="Yu Q."/>
            <person name="An N."/>
            <person name="Chen Y."/>
            <person name="Cai Q."/>
            <person name="Wang B."/>
            <person name="Liu B."/>
            <person name="Min J."/>
            <person name="Huang Y."/>
            <person name="Wu H."/>
            <person name="Li Z."/>
            <person name="Zhang Y."/>
            <person name="Yin Y."/>
            <person name="Song W."/>
            <person name="Jiang J."/>
            <person name="Jackson S.A."/>
            <person name="Wing R.A."/>
            <person name="Wang J."/>
            <person name="Chen M."/>
        </authorList>
    </citation>
    <scope>NUCLEOTIDE SEQUENCE [LARGE SCALE GENOMIC DNA]</scope>
    <source>
        <strain evidence="1">cv. IRGC 101232</strain>
    </source>
</reference>
<evidence type="ECO:0000313" key="1">
    <source>
        <dbReference type="EnsemblPlants" id="OB11G14260.1"/>
    </source>
</evidence>
<organism evidence="1">
    <name type="scientific">Oryza brachyantha</name>
    <name type="common">malo sina</name>
    <dbReference type="NCBI Taxonomy" id="4533"/>
    <lineage>
        <taxon>Eukaryota</taxon>
        <taxon>Viridiplantae</taxon>
        <taxon>Streptophyta</taxon>
        <taxon>Embryophyta</taxon>
        <taxon>Tracheophyta</taxon>
        <taxon>Spermatophyta</taxon>
        <taxon>Magnoliopsida</taxon>
        <taxon>Liliopsida</taxon>
        <taxon>Poales</taxon>
        <taxon>Poaceae</taxon>
        <taxon>BOP clade</taxon>
        <taxon>Oryzoideae</taxon>
        <taxon>Oryzeae</taxon>
        <taxon>Oryzinae</taxon>
        <taxon>Oryza</taxon>
    </lineage>
</organism>
<accession>J3N6J0</accession>
<proteinExistence type="predicted"/>
<protein>
    <submittedName>
        <fullName evidence="1">Uncharacterized protein</fullName>
    </submittedName>
</protein>
<evidence type="ECO:0000313" key="2">
    <source>
        <dbReference type="Proteomes" id="UP000006038"/>
    </source>
</evidence>
<dbReference type="Proteomes" id="UP000006038">
    <property type="component" value="Chromosome 11"/>
</dbReference>